<dbReference type="EMBL" id="LJCO01000085">
    <property type="protein sequence ID" value="KPV42013.1"/>
    <property type="molecule type" value="Genomic_DNA"/>
</dbReference>
<dbReference type="Proteomes" id="UP000050482">
    <property type="component" value="Unassembled WGS sequence"/>
</dbReference>
<reference evidence="3 4" key="1">
    <citation type="submission" date="2015-09" db="EMBL/GenBank/DDBJ databases">
        <title>Draft genome sequence of Alicyclobacillus ferrooxydans DSM 22381.</title>
        <authorList>
            <person name="Hemp J."/>
        </authorList>
    </citation>
    <scope>NUCLEOTIDE SEQUENCE [LARGE SCALE GENOMIC DNA]</scope>
    <source>
        <strain evidence="3 4">TC-34</strain>
    </source>
</reference>
<proteinExistence type="predicted"/>
<organism evidence="3 4">
    <name type="scientific">Alicyclobacillus ferrooxydans</name>
    <dbReference type="NCBI Taxonomy" id="471514"/>
    <lineage>
        <taxon>Bacteria</taxon>
        <taxon>Bacillati</taxon>
        <taxon>Bacillota</taxon>
        <taxon>Bacilli</taxon>
        <taxon>Bacillales</taxon>
        <taxon>Alicyclobacillaceae</taxon>
        <taxon>Alicyclobacillus</taxon>
    </lineage>
</organism>
<dbReference type="RefSeq" id="WP_054970920.1">
    <property type="nucleotide sequence ID" value="NZ_LJCO01000085.1"/>
</dbReference>
<dbReference type="NCBIfam" id="TIGR01641">
    <property type="entry name" value="phageSPP1_gp7"/>
    <property type="match status" value="1"/>
</dbReference>
<name>A0A0N8PNN4_9BACL</name>
<sequence length="779" mass="85140">MGVKDAWKALRGGKAETPVVPRKMSGEIGYTGNLIFSGLPMDEYNPDLAFPQSVQVYDQMRRSDGQVAGVLNAMKLPIRSAKWYVEPDDDAKDKGLAEKIAEFVEWNLLGGGMKFSWDDHLREALLMLDFGFSMFEKVFRFDEYEGKPVIVLDKYAPRVAPSIWRFPQDEKTGAIIAVQQLNVYTGEFYDIPLSKSRLYTYQREGDNPIGISALRAAYKHWYIKDALYRIVAVGVEKGLIGTPYATLPKGTSDTDRTRILETLTAMRVAEEAGATFPEGVTVSILEGKSNAVNAMPFIEHMDTQIARSMLAQFINLGTMSSASGGSYALGNTMVGMFVMGLEAIAGYIAGEVQKDIEQLVEWNFGKDAPVPILKHGSINIDSVTDRMTAIAALGSGHLLNPDESLENALRGMMGIPPIPEAALANQRSLPQTNYVPPIVPDTRLTPAQIRQIQQQQQTIGESTKGLLAQGGGTQGKQQMSDDESGLTFADTSQGGTAQTQNGTYSRPLTQYEQQVDVKAIEAYWIAAEGAMLIELRHQMHKVADGVYKHMEQVLTGLTLQSAMKKVATLKVSDVAAYEDAIVTQLERVAEHGMRTVAKELTRPGVPKELPKDIKAAFEAKAKTLTSIQTGKLVNAVQLAALQSLERPMAGDNVNGDIRRAIAAAKEAGTQYIEGNDLKLSANVSVGEALNIGRGSEARDKGVQGAQWSALLDNKTCPLCASLDGKTISVDNPDFDVFRPPLHFNCRCFLIYIGSDQTHVKFNWTTPDPTLVKHYGGFVS</sequence>
<dbReference type="AlphaFoldDB" id="A0A0N8PNN4"/>
<dbReference type="STRING" id="471514.AN477_19790"/>
<evidence type="ECO:0000256" key="1">
    <source>
        <dbReference type="SAM" id="MobiDB-lite"/>
    </source>
</evidence>
<dbReference type="Pfam" id="PF06074">
    <property type="entry name" value="Portal_Mu"/>
    <property type="match status" value="1"/>
</dbReference>
<evidence type="ECO:0000259" key="2">
    <source>
        <dbReference type="Pfam" id="PF04233"/>
    </source>
</evidence>
<accession>A0A0N8PNN4</accession>
<dbReference type="InterPro" id="IPR009279">
    <property type="entry name" value="Portal_Mu"/>
</dbReference>
<evidence type="ECO:0000313" key="4">
    <source>
        <dbReference type="Proteomes" id="UP000050482"/>
    </source>
</evidence>
<feature type="region of interest" description="Disordered" evidence="1">
    <location>
        <begin position="465"/>
        <end position="505"/>
    </location>
</feature>
<feature type="domain" description="Phage head morphogenesis" evidence="2">
    <location>
        <begin position="654"/>
        <end position="749"/>
    </location>
</feature>
<dbReference type="OrthoDB" id="9765386at2"/>
<dbReference type="InterPro" id="IPR006528">
    <property type="entry name" value="Phage_head_morphogenesis_dom"/>
</dbReference>
<evidence type="ECO:0000313" key="3">
    <source>
        <dbReference type="EMBL" id="KPV42013.1"/>
    </source>
</evidence>
<dbReference type="Pfam" id="PF04233">
    <property type="entry name" value="Phage_Mu_F"/>
    <property type="match status" value="1"/>
</dbReference>
<protein>
    <recommendedName>
        <fullName evidence="2">Phage head morphogenesis domain-containing protein</fullName>
    </recommendedName>
</protein>
<comment type="caution">
    <text evidence="3">The sequence shown here is derived from an EMBL/GenBank/DDBJ whole genome shotgun (WGS) entry which is preliminary data.</text>
</comment>
<feature type="compositionally biased region" description="Polar residues" evidence="1">
    <location>
        <begin position="489"/>
        <end position="505"/>
    </location>
</feature>
<keyword evidence="4" id="KW-1185">Reference proteome</keyword>
<dbReference type="PATRIC" id="fig|471514.4.peg.1061"/>
<gene>
    <name evidence="3" type="ORF">AN477_19790</name>
</gene>